<dbReference type="Pfam" id="PF25000">
    <property type="entry name" value="DUF7779"/>
    <property type="match status" value="1"/>
</dbReference>
<dbReference type="NCBIfam" id="NF041121">
    <property type="entry name" value="SAV_2336_NTERM"/>
    <property type="match status" value="1"/>
</dbReference>
<dbReference type="Pfam" id="PF00931">
    <property type="entry name" value="NB-ARC"/>
    <property type="match status" value="1"/>
</dbReference>
<dbReference type="SUPFAM" id="SSF48452">
    <property type="entry name" value="TPR-like"/>
    <property type="match status" value="4"/>
</dbReference>
<dbReference type="Pfam" id="PF13424">
    <property type="entry name" value="TPR_12"/>
    <property type="match status" value="3"/>
</dbReference>
<dbReference type="InterPro" id="IPR002182">
    <property type="entry name" value="NB-ARC"/>
</dbReference>
<accession>A0A9X2N459</accession>
<evidence type="ECO:0000259" key="3">
    <source>
        <dbReference type="Pfam" id="PF25000"/>
    </source>
</evidence>
<proteinExistence type="predicted"/>
<keyword evidence="5" id="KW-1185">Reference proteome</keyword>
<evidence type="ECO:0000313" key="5">
    <source>
        <dbReference type="Proteomes" id="UP001144096"/>
    </source>
</evidence>
<comment type="caution">
    <text evidence="4">The sequence shown here is derived from an EMBL/GenBank/DDBJ whole genome shotgun (WGS) entry which is preliminary data.</text>
</comment>
<dbReference type="InterPro" id="IPR047738">
    <property type="entry name" value="SAV_2336-like_N"/>
</dbReference>
<organism evidence="4 5">
    <name type="scientific">Amycolatopsis iheyensis</name>
    <dbReference type="NCBI Taxonomy" id="2945988"/>
    <lineage>
        <taxon>Bacteria</taxon>
        <taxon>Bacillati</taxon>
        <taxon>Actinomycetota</taxon>
        <taxon>Actinomycetes</taxon>
        <taxon>Pseudonocardiales</taxon>
        <taxon>Pseudonocardiaceae</taxon>
        <taxon>Amycolatopsis</taxon>
    </lineage>
</organism>
<feature type="region of interest" description="Disordered" evidence="1">
    <location>
        <begin position="33"/>
        <end position="71"/>
    </location>
</feature>
<dbReference type="GO" id="GO:0043531">
    <property type="term" value="F:ADP binding"/>
    <property type="evidence" value="ECO:0007669"/>
    <property type="project" value="InterPro"/>
</dbReference>
<dbReference type="InterPro" id="IPR053137">
    <property type="entry name" value="NLR-like"/>
</dbReference>
<evidence type="ECO:0000259" key="2">
    <source>
        <dbReference type="Pfam" id="PF00931"/>
    </source>
</evidence>
<evidence type="ECO:0000256" key="1">
    <source>
        <dbReference type="SAM" id="MobiDB-lite"/>
    </source>
</evidence>
<sequence>MAAEPPDVPVVRGLSWSELADALWLAAVIDGAEPGARPDAGSPGAPGDEDEDAGPPPEPPPDLPAADPAATGEPAERFVAGFSREAGTLHTSGPGSRVGATGVLHGAADIVRALRPLKLTRRSLHEDDVVLDEDLTAERAMHDQLWLPATKPGLVRRLDLTVVVDSSPSMALWQPTVGGFLAVLRQLGAFRSVQIRLLETEGRAEDGIRVPVLRGGTPGASERRPGELLDRSGNRVLLVLTDGASESWRQDLVSPLLAQWARVMPVAVVHMLPRRLWGRGGLPLHQARLTTPGPFRPNRRYGVELPDAWVTGEDPEPAGVVPVPVVELDARWLGWWARLVTRAQPDPVPAMVLLARDHPEPAVSWWEETGTQPTAQERVKLFHGVASQPAFRLATLLAAVPVSLPIARFVQAELVPEAGSADLAEVLTSGLLQTPSTFDGDQDGEDVVFEFSAAVREALLAAGRRSETAQVVVAARREFGDRHPVLLRISDALEDPERTPIPDPGLAGEVVLERVVMRALSGPYAARAERLQGLERQLSGTARAGAEPAPRTASESMVANVREEAADSLRRVRELTTDSPAVWGAVPARNPAFIGRQALLQALEDGLGEVGIAVLHGMGGLGKTQIATEYLYRHLRQYDLVWWISAAQETQIRASLTELARQLRLPGAGETVTAVPAAVDALREGRPYRRWLVVFDSAEGPESILPFFPTGGPGEIIVTSRDPGWRAVVEEPVEVGLFDHAESIELLRNRDPGLGDEEVNRLAEKLGDLPLALAQAAVLRAETGMPVEDYLELFDQKVAEILATAAPTEYEVAIAAAWNVSFDELGTRNPAAHQLLQICAFFAPEPISRSLFTGVHRVSVAPELDAAMHDPTLLEQALRDVNRLGLARLDYSNDTLLLHWLVQLVLRNRMSETHREEMRHRAHLLLANRDPGDPASARLWPQYQLVLPHIYAAELIGCDEDWVRELVINLLKFLYHWGDHSGATALAEKVVQAWSVKFGEENALTLEASERLGFFLWVLGRYEEAEKINNRTLLLYQQKDAGGKRSEQTLNAQLSVAVVLKARGDFAGAKELNLATYYEASRALGPGEPKTLTAAHDLVVSLLLTGEYAEAHRIGEETYERCTAVLGYDNTATISTLNILAICRRELGDYTFARIELQKTVERVRRLFSEDNAGVVRREYHLAVAQRKDGYHTLAYALSRSALDRFRFRYGQSHPNTLPCALAHAIDLRHAGDLAAARQLGQQAVDLYRGSLGPGHPHTVVAEVGLGVTLRQLGDSVAAHECGESAFRRLRNLLGPDHPHTVAAGIELANDWFALGEVQRALMRDTDSVDRARRVLGEDHPITLAAQLNRALDLQRLGRIREALSLHQDAVARYRRALRAGHPAATAAEQATRAGCDIDPTPL</sequence>
<protein>
    <submittedName>
        <fullName evidence="4">FxSxx-COOH system tetratricopeptide repeat protein</fullName>
    </submittedName>
</protein>
<name>A0A9X2N459_9PSEU</name>
<dbReference type="PANTHER" id="PTHR46082">
    <property type="entry name" value="ATP/GTP-BINDING PROTEIN-RELATED"/>
    <property type="match status" value="1"/>
</dbReference>
<dbReference type="InterPro" id="IPR011990">
    <property type="entry name" value="TPR-like_helical_dom_sf"/>
</dbReference>
<reference evidence="4" key="1">
    <citation type="submission" date="2022-06" db="EMBL/GenBank/DDBJ databases">
        <title>Amycolatopsis iheyaensis sp. nov., a new species of the genus Amycolatopsis isolated from soil in Iheya island, Japan.</title>
        <authorList>
            <person name="Ngamcharungchit C."/>
            <person name="Kanto H."/>
            <person name="Take A."/>
            <person name="Intra B."/>
            <person name="Matsumoto A."/>
            <person name="Panbangred W."/>
            <person name="Inahashi Y."/>
        </authorList>
    </citation>
    <scope>NUCLEOTIDE SEQUENCE</scope>
    <source>
        <strain evidence="4">OK19-0408</strain>
    </source>
</reference>
<dbReference type="InterPro" id="IPR056681">
    <property type="entry name" value="DUF7779"/>
</dbReference>
<dbReference type="InterPro" id="IPR027417">
    <property type="entry name" value="P-loop_NTPase"/>
</dbReference>
<dbReference type="Gene3D" id="3.40.50.300">
    <property type="entry name" value="P-loop containing nucleotide triphosphate hydrolases"/>
    <property type="match status" value="1"/>
</dbReference>
<gene>
    <name evidence="4" type="primary">fxsT</name>
    <name evidence="4" type="ORF">M8542_02505</name>
</gene>
<dbReference type="PANTHER" id="PTHR46082:SF6">
    <property type="entry name" value="AAA+ ATPASE DOMAIN-CONTAINING PROTEIN-RELATED"/>
    <property type="match status" value="1"/>
</dbReference>
<feature type="domain" description="DUF7779" evidence="3">
    <location>
        <begin position="829"/>
        <end position="914"/>
    </location>
</feature>
<dbReference type="SUPFAM" id="SSF52540">
    <property type="entry name" value="P-loop containing nucleoside triphosphate hydrolases"/>
    <property type="match status" value="1"/>
</dbReference>
<dbReference type="NCBIfam" id="NF040586">
    <property type="entry name" value="FxSxx_TPR"/>
    <property type="match status" value="1"/>
</dbReference>
<feature type="compositionally biased region" description="Pro residues" evidence="1">
    <location>
        <begin position="54"/>
        <end position="63"/>
    </location>
</feature>
<dbReference type="EMBL" id="JAMXQV010000001">
    <property type="protein sequence ID" value="MCR6481679.1"/>
    <property type="molecule type" value="Genomic_DNA"/>
</dbReference>
<dbReference type="RefSeq" id="WP_257918306.1">
    <property type="nucleotide sequence ID" value="NZ_JAMXQV010000001.1"/>
</dbReference>
<evidence type="ECO:0000313" key="4">
    <source>
        <dbReference type="EMBL" id="MCR6481679.1"/>
    </source>
</evidence>
<feature type="domain" description="NB-ARC" evidence="2">
    <location>
        <begin position="607"/>
        <end position="749"/>
    </location>
</feature>
<dbReference type="Proteomes" id="UP001144096">
    <property type="component" value="Unassembled WGS sequence"/>
</dbReference>
<dbReference type="Gene3D" id="1.25.40.10">
    <property type="entry name" value="Tetratricopeptide repeat domain"/>
    <property type="match status" value="2"/>
</dbReference>